<protein>
    <recommendedName>
        <fullName evidence="4">J domain-containing protein</fullName>
    </recommendedName>
</protein>
<feature type="transmembrane region" description="Helical" evidence="1">
    <location>
        <begin position="469"/>
        <end position="489"/>
    </location>
</feature>
<keyword evidence="1" id="KW-0472">Membrane</keyword>
<feature type="transmembrane region" description="Helical" evidence="1">
    <location>
        <begin position="353"/>
        <end position="371"/>
    </location>
</feature>
<keyword evidence="1" id="KW-0812">Transmembrane</keyword>
<dbReference type="Proteomes" id="UP000832011">
    <property type="component" value="Chromosome"/>
</dbReference>
<feature type="transmembrane region" description="Helical" evidence="1">
    <location>
        <begin position="377"/>
        <end position="397"/>
    </location>
</feature>
<evidence type="ECO:0000256" key="1">
    <source>
        <dbReference type="SAM" id="Phobius"/>
    </source>
</evidence>
<dbReference type="RefSeq" id="WP_147645322.1">
    <property type="nucleotide sequence ID" value="NZ_CABKVG010000006.1"/>
</dbReference>
<feature type="transmembrane region" description="Helical" evidence="1">
    <location>
        <begin position="409"/>
        <end position="428"/>
    </location>
</feature>
<dbReference type="SUPFAM" id="SSF46565">
    <property type="entry name" value="Chaperone J-domain"/>
    <property type="match status" value="1"/>
</dbReference>
<gene>
    <name evidence="2" type="ORF">LVJ82_07980</name>
</gene>
<evidence type="ECO:0000313" key="3">
    <source>
        <dbReference type="Proteomes" id="UP000832011"/>
    </source>
</evidence>
<sequence length="492" mass="54147">MMHIELSLFRPAMINLYEILKIEPSATEKSIQAGIAIYRLRDDADDKIVAAARQWLLNPSIREQYDRKLFAEIGTPAPTSEPVAAPAAAQYHVDSKLIPSSSDLEYEHLYQFLGVRTKASYAELADAIDEAVLEGLNGKTIQLARETLLDPDTRAAYDAEHGIESAAAIVDVAEPVSRLPHTGLRLPKWLSFGKRKHAAPVSVQPESVQDEIPDTDSGLASAASKALSFDDGDINSSSDTDLQAAIKATPAPTAAPKPQFKRDNWYQFLSIRGDASFQEIKVAIRNARLKGRDKELIRQAQNMLVNPGNRRLYDKQNNIPAYIAAQNGDVSGHVKATDYRTAPLLMGMSLQKILISVFALIGLASALMPWTQGVLGLRFALAWPLYCVCILGLACVFSGDLRDPVYRPASRILLVALLPVAILMYLLGARQFQYGVYWGIAAMVGMVLMAELVNQQSRNVSYRAKGQQLFALLALGLNLLGLLMVWWFIRGK</sequence>
<dbReference type="EMBL" id="CP091511">
    <property type="protein sequence ID" value="UOO90888.1"/>
    <property type="molecule type" value="Genomic_DNA"/>
</dbReference>
<proteinExistence type="predicted"/>
<feature type="transmembrane region" description="Helical" evidence="1">
    <location>
        <begin position="434"/>
        <end position="453"/>
    </location>
</feature>
<keyword evidence="3" id="KW-1185">Reference proteome</keyword>
<reference evidence="2 3" key="1">
    <citation type="journal article" date="2022" name="Res Sq">
        <title>Evolution of multicellular longitudinally dividing oral cavity symbionts (Neisseriaceae).</title>
        <authorList>
            <person name="Nyongesa S."/>
            <person name="Weber P."/>
            <person name="Bernet E."/>
            <person name="Pullido F."/>
            <person name="Nieckarz M."/>
            <person name="Delaby M."/>
            <person name="Nieves C."/>
            <person name="Viehboeck T."/>
            <person name="Krause N."/>
            <person name="Rivera-Millot A."/>
            <person name="Nakamura A."/>
            <person name="Vischer N."/>
            <person name="VanNieuwenhze M."/>
            <person name="Brun Y."/>
            <person name="Cava F."/>
            <person name="Bulgheresi S."/>
            <person name="Veyrier F."/>
        </authorList>
    </citation>
    <scope>NUCLEOTIDE SEQUENCE [LARGE SCALE GENOMIC DNA]</scope>
    <source>
        <strain evidence="2 3">SN4</strain>
    </source>
</reference>
<name>A0ABY4E8U3_9NEIS</name>
<evidence type="ECO:0000313" key="2">
    <source>
        <dbReference type="EMBL" id="UOO90888.1"/>
    </source>
</evidence>
<accession>A0ABY4E8U3</accession>
<evidence type="ECO:0008006" key="4">
    <source>
        <dbReference type="Google" id="ProtNLM"/>
    </source>
</evidence>
<dbReference type="InterPro" id="IPR036869">
    <property type="entry name" value="J_dom_sf"/>
</dbReference>
<keyword evidence="1" id="KW-1133">Transmembrane helix</keyword>
<organism evidence="2 3">
    <name type="scientific">Vitreoscilla massiliensis</name>
    <dbReference type="NCBI Taxonomy" id="1689272"/>
    <lineage>
        <taxon>Bacteria</taxon>
        <taxon>Pseudomonadati</taxon>
        <taxon>Pseudomonadota</taxon>
        <taxon>Betaproteobacteria</taxon>
        <taxon>Neisseriales</taxon>
        <taxon>Neisseriaceae</taxon>
        <taxon>Vitreoscilla</taxon>
    </lineage>
</organism>